<dbReference type="SUPFAM" id="SSF49401">
    <property type="entry name" value="Bacterial adhesins"/>
    <property type="match status" value="1"/>
</dbReference>
<dbReference type="Gene3D" id="2.60.40.1090">
    <property type="entry name" value="Fimbrial-type adhesion domain"/>
    <property type="match status" value="1"/>
</dbReference>
<evidence type="ECO:0000313" key="7">
    <source>
        <dbReference type="EMBL" id="OQS42455.1"/>
    </source>
</evidence>
<evidence type="ECO:0000313" key="8">
    <source>
        <dbReference type="Proteomes" id="UP000192721"/>
    </source>
</evidence>
<keyword evidence="4" id="KW-0281">Fimbrium</keyword>
<dbReference type="InterPro" id="IPR008966">
    <property type="entry name" value="Adhesion_dom_sf"/>
</dbReference>
<name>A0A1W0D5Y7_9NEIS</name>
<evidence type="ECO:0000256" key="1">
    <source>
        <dbReference type="ARBA" id="ARBA00004561"/>
    </source>
</evidence>
<keyword evidence="3 5" id="KW-0732">Signal</keyword>
<dbReference type="PANTHER" id="PTHR33420:SF12">
    <property type="entry name" value="FIMBRIN-LIKE PROTEIN FIMI-RELATED"/>
    <property type="match status" value="1"/>
</dbReference>
<comment type="caution">
    <text evidence="7">The sequence shown here is derived from an EMBL/GenBank/DDBJ whole genome shotgun (WGS) entry which is preliminary data.</text>
</comment>
<accession>A0A1W0D5Y7</accession>
<dbReference type="InterPro" id="IPR050263">
    <property type="entry name" value="Bact_Fimbrial_Adh_Pro"/>
</dbReference>
<dbReference type="GO" id="GO:0009289">
    <property type="term" value="C:pilus"/>
    <property type="evidence" value="ECO:0007669"/>
    <property type="project" value="UniProtKB-SubCell"/>
</dbReference>
<evidence type="ECO:0000256" key="3">
    <source>
        <dbReference type="ARBA" id="ARBA00022729"/>
    </source>
</evidence>
<evidence type="ECO:0000256" key="2">
    <source>
        <dbReference type="ARBA" id="ARBA00006671"/>
    </source>
</evidence>
<dbReference type="InterPro" id="IPR036937">
    <property type="entry name" value="Adhesion_dom_fimbrial_sf"/>
</dbReference>
<feature type="signal peptide" evidence="5">
    <location>
        <begin position="1"/>
        <end position="22"/>
    </location>
</feature>
<evidence type="ECO:0000256" key="5">
    <source>
        <dbReference type="SAM" id="SignalP"/>
    </source>
</evidence>
<organism evidence="7 8">
    <name type="scientific">Chromobacterium haemolyticum</name>
    <dbReference type="NCBI Taxonomy" id="394935"/>
    <lineage>
        <taxon>Bacteria</taxon>
        <taxon>Pseudomonadati</taxon>
        <taxon>Pseudomonadota</taxon>
        <taxon>Betaproteobacteria</taxon>
        <taxon>Neisseriales</taxon>
        <taxon>Chromobacteriaceae</taxon>
        <taxon>Chromobacterium</taxon>
    </lineage>
</organism>
<gene>
    <name evidence="7" type="ORF">B0T45_06635</name>
</gene>
<comment type="similarity">
    <text evidence="2">Belongs to the fimbrial protein family.</text>
</comment>
<sequence>MKKFVFAGSLMAVAASSIFAAAGTLDVKGEIVTAACGLDSKSVNLEVGLGKVPTHVFKKVGDRSAPTPFQMTLTDCTTTTLKTVAVMFSGTAGANNELMALKSGGAKGVGVRLVNTNNGDQIKLNQYGTAVNLVDGNNTLNFSAAYEADGAKAGDAVTVTPGQADAFAVFDLQYK</sequence>
<dbReference type="AlphaFoldDB" id="A0A1W0D5Y7"/>
<proteinExistence type="inferred from homology"/>
<dbReference type="InterPro" id="IPR000259">
    <property type="entry name" value="Adhesion_dom_fimbrial"/>
</dbReference>
<dbReference type="PANTHER" id="PTHR33420">
    <property type="entry name" value="FIMBRIAL SUBUNIT ELFA-RELATED"/>
    <property type="match status" value="1"/>
</dbReference>
<dbReference type="Proteomes" id="UP000192721">
    <property type="component" value="Unassembled WGS sequence"/>
</dbReference>
<dbReference type="RefSeq" id="WP_043631037.1">
    <property type="nucleotide sequence ID" value="NZ_CP109905.1"/>
</dbReference>
<dbReference type="Pfam" id="PF00419">
    <property type="entry name" value="Fimbrial"/>
    <property type="match status" value="1"/>
</dbReference>
<protein>
    <recommendedName>
        <fullName evidence="6">Fimbrial-type adhesion domain-containing protein</fullName>
    </recommendedName>
</protein>
<feature type="chain" id="PRO_5010736214" description="Fimbrial-type adhesion domain-containing protein" evidence="5">
    <location>
        <begin position="23"/>
        <end position="175"/>
    </location>
</feature>
<dbReference type="EMBL" id="MUKV01000005">
    <property type="protein sequence ID" value="OQS42455.1"/>
    <property type="molecule type" value="Genomic_DNA"/>
</dbReference>
<evidence type="ECO:0000259" key="6">
    <source>
        <dbReference type="Pfam" id="PF00419"/>
    </source>
</evidence>
<dbReference type="GO" id="GO:0043709">
    <property type="term" value="P:cell adhesion involved in single-species biofilm formation"/>
    <property type="evidence" value="ECO:0007669"/>
    <property type="project" value="TreeGrafter"/>
</dbReference>
<evidence type="ECO:0000256" key="4">
    <source>
        <dbReference type="ARBA" id="ARBA00023263"/>
    </source>
</evidence>
<feature type="domain" description="Fimbrial-type adhesion" evidence="6">
    <location>
        <begin position="27"/>
        <end position="175"/>
    </location>
</feature>
<reference evidence="7 8" key="1">
    <citation type="submission" date="2017-02" db="EMBL/GenBank/DDBJ databases">
        <title>Chromobacterium haemolyticum H5244.</title>
        <authorList>
            <person name="Gulvik C.A."/>
        </authorList>
    </citation>
    <scope>NUCLEOTIDE SEQUENCE [LARGE SCALE GENOMIC DNA]</scope>
    <source>
        <strain evidence="7 8">H5244</strain>
    </source>
</reference>
<comment type="subcellular location">
    <subcellularLocation>
        <location evidence="1">Fimbrium</location>
    </subcellularLocation>
</comment>